<keyword evidence="2" id="KW-1185">Reference proteome</keyword>
<accession>A0A1V9EAG7</accession>
<evidence type="ECO:0008006" key="3">
    <source>
        <dbReference type="Google" id="ProtNLM"/>
    </source>
</evidence>
<dbReference type="PANTHER" id="PTHR35807">
    <property type="entry name" value="TRANSCRIPTIONAL REGULATOR REDD-RELATED"/>
    <property type="match status" value="1"/>
</dbReference>
<dbReference type="Proteomes" id="UP000192610">
    <property type="component" value="Unassembled WGS sequence"/>
</dbReference>
<organism evidence="1 2">
    <name type="scientific">Niastella yeongjuensis</name>
    <dbReference type="NCBI Taxonomy" id="354355"/>
    <lineage>
        <taxon>Bacteria</taxon>
        <taxon>Pseudomonadati</taxon>
        <taxon>Bacteroidota</taxon>
        <taxon>Chitinophagia</taxon>
        <taxon>Chitinophagales</taxon>
        <taxon>Chitinophagaceae</taxon>
        <taxon>Niastella</taxon>
    </lineage>
</organism>
<dbReference type="InterPro" id="IPR015915">
    <property type="entry name" value="Kelch-typ_b-propeller"/>
</dbReference>
<name>A0A1V9EAG7_9BACT</name>
<proteinExistence type="predicted"/>
<dbReference type="PANTHER" id="PTHR35807:SF1">
    <property type="entry name" value="TRANSCRIPTIONAL REGULATOR REDD"/>
    <property type="match status" value="1"/>
</dbReference>
<evidence type="ECO:0000313" key="1">
    <source>
        <dbReference type="EMBL" id="OQP42925.1"/>
    </source>
</evidence>
<dbReference type="EMBL" id="LVXG01000056">
    <property type="protein sequence ID" value="OQP42925.1"/>
    <property type="molecule type" value="Genomic_DNA"/>
</dbReference>
<dbReference type="STRING" id="354355.SAMN05660816_03125"/>
<dbReference type="InterPro" id="IPR011043">
    <property type="entry name" value="Gal_Oxase/kelch_b-propeller"/>
</dbReference>
<dbReference type="GO" id="GO:0003677">
    <property type="term" value="F:DNA binding"/>
    <property type="evidence" value="ECO:0007669"/>
    <property type="project" value="TreeGrafter"/>
</dbReference>
<comment type="caution">
    <text evidence="1">The sequence shown here is derived from an EMBL/GenBank/DDBJ whole genome shotgun (WGS) entry which is preliminary data.</text>
</comment>
<reference evidence="2" key="1">
    <citation type="submission" date="2016-04" db="EMBL/GenBank/DDBJ databases">
        <authorList>
            <person name="Chen L."/>
            <person name="Zhuang W."/>
            <person name="Wang G."/>
        </authorList>
    </citation>
    <scope>NUCLEOTIDE SEQUENCE [LARGE SCALE GENOMIC DNA]</scope>
    <source>
        <strain evidence="2">17621</strain>
    </source>
</reference>
<dbReference type="GO" id="GO:0006355">
    <property type="term" value="P:regulation of DNA-templated transcription"/>
    <property type="evidence" value="ECO:0007669"/>
    <property type="project" value="TreeGrafter"/>
</dbReference>
<evidence type="ECO:0000313" key="2">
    <source>
        <dbReference type="Proteomes" id="UP000192610"/>
    </source>
</evidence>
<dbReference type="Gene3D" id="2.120.10.80">
    <property type="entry name" value="Kelch-type beta propeller"/>
    <property type="match status" value="1"/>
</dbReference>
<dbReference type="InterPro" id="IPR051677">
    <property type="entry name" value="AfsR-DnrI-RedD_regulator"/>
</dbReference>
<dbReference type="SUPFAM" id="SSF50965">
    <property type="entry name" value="Galactose oxidase, central domain"/>
    <property type="match status" value="1"/>
</dbReference>
<dbReference type="OrthoDB" id="1110630at2"/>
<dbReference type="AlphaFoldDB" id="A0A1V9EAG7"/>
<protein>
    <recommendedName>
        <fullName evidence="3">Galactose oxidase</fullName>
    </recommendedName>
</protein>
<gene>
    <name evidence="1" type="ORF">A4H97_12290</name>
</gene>
<dbReference type="RefSeq" id="WP_081203338.1">
    <property type="nucleotide sequence ID" value="NZ_FOCZ01000005.1"/>
</dbReference>
<sequence>MNVSGLYKGFVFIAGFFFLMQEGFGQTPSQAYGLQFSSHEAVPEKRTSLVLTGKEPICFSNQLDLSFDFNFLDDHITYFGYIFRLINDKGQNIDLLYDQKSANFRVVAGENFTDISFQLNDESLKHDWTRLGFSINAKGQLTCRVGNKEWHSNGISLKSKCFTLVFGSCNEHNFVSRDLPPMRLRNVELKEDGEQRNAWPLSESSGTLATDTYGHRNGTVENAVWIKPKHEVWENAATLIVPGRPSFAFDPVRETVYVVTADTLYSFSARGLKLSAQSLATTHSNLLPGNQSIVDKSTGVLYNYYPDQKEIAVYDSINHQWDFNFSKGDVTEYWQANSFITKNNYLYIIGGYGQLKYKNTIQRCNLSAKTWDTLPHQGDFLAPRYMAALGVTPSTDSAYIIGGYGSREGDQMLSPHYFYDLLLYEVPNNRFKKIYSLPEPPTPFVFGKSLILDSNGQNYYALIFSNDRFNSQLQLIKGSLQRPEYISLGSPFPYAFNDVRSYADLYYCKKTNQFLAVTLYTNKEKNSTELHINHIDFPVNEAVNTPAPSPETNWKNIISIAALVVAGAAGIWWLYRRKKKAVIQVENKTAVKPNGTPVVTTVPLPVVEPESAEIPNPIPEEEYTAPYVEHFSAEETGPARGNIKLFGQFEVATASGQQLTRQFTPLLKELFLLIVIDSLRYNKGVPAEKMNELLWHDKDVKDAKNNRAVNLAKIKNILEKLEGCTISRETGAWKFEFDPSVVRIDFFDYLQLFQKPGGNLAATDTNKLLRICSAGAFLEQTYYEWLDPLKAEVSNFIVEALLQCNTTLEPGRHREKSIAIANAIFQFDELNEHALRIKCKTLIALGRHTLAKTTYDKFSSKYREIYGEEFAENYQAIIHT</sequence>